<reference evidence="7" key="1">
    <citation type="submission" date="2009-11" db="EMBL/GenBank/DDBJ databases">
        <title>The complete genome of Sulfurospirillum deleyianum DSM 6946.</title>
        <authorList>
            <consortium name="US DOE Joint Genome Institute (JGI-PGF)"/>
            <person name="Lucas S."/>
            <person name="Copeland A."/>
            <person name="Lapidus A."/>
            <person name="Glavina del Rio T."/>
            <person name="Dalin E."/>
            <person name="Tice H."/>
            <person name="Bruce D."/>
            <person name="Goodwin L."/>
            <person name="Pitluck S."/>
            <person name="Kyrpides N."/>
            <person name="Mavromatis K."/>
            <person name="Ivanova N."/>
            <person name="Ovchinnikova G."/>
            <person name="Munk A.C."/>
            <person name="Lu M."/>
            <person name="Brettin T."/>
            <person name="Detter J.C."/>
            <person name="Han C."/>
            <person name="Tapia R."/>
            <person name="Larimer F."/>
            <person name="Land M."/>
            <person name="Hauser L."/>
            <person name="Markowitz V."/>
            <person name="Cheng J.F."/>
            <person name="Hugenholtz P."/>
            <person name="Woyke T."/>
            <person name="Wu D."/>
            <person name="Aumann P."/>
            <person name="Schneider S."/>
            <person name="Lang E."/>
            <person name="Spring S."/>
            <person name="Klenk H.P."/>
            <person name="Eisen J.A."/>
        </authorList>
    </citation>
    <scope>NUCLEOTIDE SEQUENCE [LARGE SCALE GENOMIC DNA]</scope>
    <source>
        <strain evidence="7">ATCC 51133 / DSM 6946 / 5175</strain>
    </source>
</reference>
<dbReference type="Pfam" id="PF25944">
    <property type="entry name" value="Beta-barrel_RND"/>
    <property type="match status" value="1"/>
</dbReference>
<dbReference type="Gene3D" id="2.40.420.20">
    <property type="match status" value="1"/>
</dbReference>
<dbReference type="Pfam" id="PF25917">
    <property type="entry name" value="BSH_RND"/>
    <property type="match status" value="1"/>
</dbReference>
<dbReference type="InterPro" id="IPR058624">
    <property type="entry name" value="MdtA-like_HH"/>
</dbReference>
<dbReference type="EMBL" id="CP001816">
    <property type="protein sequence ID" value="ACZ12189.1"/>
    <property type="molecule type" value="Genomic_DNA"/>
</dbReference>
<dbReference type="Gene3D" id="1.10.287.470">
    <property type="entry name" value="Helix hairpin bin"/>
    <property type="match status" value="1"/>
</dbReference>
<evidence type="ECO:0000259" key="4">
    <source>
        <dbReference type="Pfam" id="PF25944"/>
    </source>
</evidence>
<dbReference type="Gene3D" id="2.40.50.100">
    <property type="match status" value="1"/>
</dbReference>
<dbReference type="NCBIfam" id="TIGR01730">
    <property type="entry name" value="RND_mfp"/>
    <property type="match status" value="1"/>
</dbReference>
<name>D1B269_SULD5</name>
<feature type="domain" description="Multidrug resistance protein MdtA-like barrel-sandwich hybrid" evidence="3">
    <location>
        <begin position="68"/>
        <end position="208"/>
    </location>
</feature>
<dbReference type="InterPro" id="IPR058626">
    <property type="entry name" value="MdtA-like_b-barrel"/>
</dbReference>
<dbReference type="InterPro" id="IPR006143">
    <property type="entry name" value="RND_pump_MFP"/>
</dbReference>
<sequence length="383" mass="41465">MNKKEVLHYAIALGLGAFVLVGCSGEKKDAHAGGMHAMPPLHVTTYTVKAENIPVSLEYPAKVKSMQQVNVVARVSGILEKKSFVEGSFVKAGESLYQIDSNRYEALVQEALADVGVKEATLKQATRDWDRIKVLFEQDAISKKERDSALSAYESAQASLKASQATLKKAQIDLGYTAVKAPISGLTSLNTQDIGSYVGSSSENLNLTTITQMDPIYVEFSLPDIELLKKRYTMNEAQWNSIAKAKLPVQISTPDGSVYDKVGTLDFLDSYVDEQTSTIKARATFANPNHSLIPGLFVRVNVGGLIYKDALSIPQKALLQDATGSYVYVAKEGKAAKVPVKAGTVHNDAYIIENGLHVNDVVITNNLTKLRPGSAIVVAEAKE</sequence>
<dbReference type="InterPro" id="IPR058625">
    <property type="entry name" value="MdtA-like_BSH"/>
</dbReference>
<evidence type="ECO:0000256" key="1">
    <source>
        <dbReference type="ARBA" id="ARBA00009477"/>
    </source>
</evidence>
<dbReference type="eggNOG" id="COG0845">
    <property type="taxonomic scope" value="Bacteria"/>
</dbReference>
<dbReference type="Gene3D" id="2.40.30.170">
    <property type="match status" value="1"/>
</dbReference>
<evidence type="ECO:0000259" key="5">
    <source>
        <dbReference type="Pfam" id="PF25989"/>
    </source>
</evidence>
<proteinExistence type="inferred from homology"/>
<dbReference type="AlphaFoldDB" id="D1B269"/>
<dbReference type="SUPFAM" id="SSF111369">
    <property type="entry name" value="HlyD-like secretion proteins"/>
    <property type="match status" value="1"/>
</dbReference>
<dbReference type="Pfam" id="PF25876">
    <property type="entry name" value="HH_MFP_RND"/>
    <property type="match status" value="1"/>
</dbReference>
<dbReference type="PROSITE" id="PS51257">
    <property type="entry name" value="PROKAR_LIPOPROTEIN"/>
    <property type="match status" value="1"/>
</dbReference>
<organism evidence="6 7">
    <name type="scientific">Sulfurospirillum deleyianum (strain ATCC 51133 / DSM 6946 / 5175)</name>
    <dbReference type="NCBI Taxonomy" id="525898"/>
    <lineage>
        <taxon>Bacteria</taxon>
        <taxon>Pseudomonadati</taxon>
        <taxon>Campylobacterota</taxon>
        <taxon>Epsilonproteobacteria</taxon>
        <taxon>Campylobacterales</taxon>
        <taxon>Sulfurospirillaceae</taxon>
        <taxon>Sulfurospirillum</taxon>
    </lineage>
</organism>
<feature type="domain" description="Multidrug resistance protein MdtA-like alpha-helical hairpin" evidence="2">
    <location>
        <begin position="113"/>
        <end position="177"/>
    </location>
</feature>
<dbReference type="GO" id="GO:0030313">
    <property type="term" value="C:cell envelope"/>
    <property type="evidence" value="ECO:0007669"/>
    <property type="project" value="UniProtKB-SubCell"/>
</dbReference>
<dbReference type="RefSeq" id="WP_012856946.1">
    <property type="nucleotide sequence ID" value="NC_013512.1"/>
</dbReference>
<evidence type="ECO:0000259" key="3">
    <source>
        <dbReference type="Pfam" id="PF25917"/>
    </source>
</evidence>
<dbReference type="OrthoDB" id="9772050at2"/>
<evidence type="ECO:0000313" key="6">
    <source>
        <dbReference type="EMBL" id="ACZ12189.1"/>
    </source>
</evidence>
<keyword evidence="7" id="KW-1185">Reference proteome</keyword>
<dbReference type="Proteomes" id="UP000002222">
    <property type="component" value="Chromosome"/>
</dbReference>
<evidence type="ECO:0000313" key="7">
    <source>
        <dbReference type="Proteomes" id="UP000002222"/>
    </source>
</evidence>
<dbReference type="GO" id="GO:0046677">
    <property type="term" value="P:response to antibiotic"/>
    <property type="evidence" value="ECO:0007669"/>
    <property type="project" value="TreeGrafter"/>
</dbReference>
<dbReference type="STRING" id="525898.Sdel_1166"/>
<dbReference type="InterPro" id="IPR058637">
    <property type="entry name" value="YknX-like_C"/>
</dbReference>
<gene>
    <name evidence="6" type="ordered locus">Sdel_1166</name>
</gene>
<dbReference type="KEGG" id="sdl:Sdel_1166"/>
<feature type="domain" description="YknX-like C-terminal permuted SH3-like" evidence="5">
    <location>
        <begin position="310"/>
        <end position="377"/>
    </location>
</feature>
<comment type="similarity">
    <text evidence="1">Belongs to the membrane fusion protein (MFP) (TC 8.A.1) family.</text>
</comment>
<feature type="domain" description="Multidrug resistance protein MdtA-like beta-barrel" evidence="4">
    <location>
        <begin position="215"/>
        <end position="302"/>
    </location>
</feature>
<dbReference type="GO" id="GO:0005886">
    <property type="term" value="C:plasma membrane"/>
    <property type="evidence" value="ECO:0007669"/>
    <property type="project" value="TreeGrafter"/>
</dbReference>
<evidence type="ECO:0000259" key="2">
    <source>
        <dbReference type="Pfam" id="PF25876"/>
    </source>
</evidence>
<dbReference type="PANTHER" id="PTHR30158">
    <property type="entry name" value="ACRA/E-RELATED COMPONENT OF DRUG EFFLUX TRANSPORTER"/>
    <property type="match status" value="1"/>
</dbReference>
<accession>D1B269</accession>
<dbReference type="HOGENOM" id="CLU_018816_2_1_7"/>
<dbReference type="GO" id="GO:0022857">
    <property type="term" value="F:transmembrane transporter activity"/>
    <property type="evidence" value="ECO:0007669"/>
    <property type="project" value="InterPro"/>
</dbReference>
<protein>
    <submittedName>
        <fullName evidence="6">Efflux transporter, RND family, MFP subunit</fullName>
    </submittedName>
</protein>
<reference evidence="6 7" key="2">
    <citation type="journal article" date="2010" name="Stand. Genomic Sci.">
        <title>Complete genome sequence of Sulfurospirillum deleyianum type strain (5175).</title>
        <authorList>
            <person name="Sikorski J."/>
            <person name="Lapidus A."/>
            <person name="Copeland A."/>
            <person name="Glavina Del Rio T."/>
            <person name="Nolan M."/>
            <person name="Lucas S."/>
            <person name="Chen F."/>
            <person name="Tice H."/>
            <person name="Cheng J.F."/>
            <person name="Saunders E."/>
            <person name="Bruce D."/>
            <person name="Goodwin L."/>
            <person name="Pitluck S."/>
            <person name="Ovchinnikova G."/>
            <person name="Pati A."/>
            <person name="Ivanova N."/>
            <person name="Mavromatis K."/>
            <person name="Chen A."/>
            <person name="Palaniappan K."/>
            <person name="Chain P."/>
            <person name="Land M."/>
            <person name="Hauser L."/>
            <person name="Chang Y.J."/>
            <person name="Jeffries C.D."/>
            <person name="Brettin T."/>
            <person name="Detter J.C."/>
            <person name="Han C."/>
            <person name="Rohde M."/>
            <person name="Lang E."/>
            <person name="Spring S."/>
            <person name="Goker M."/>
            <person name="Bristow J."/>
            <person name="Eisen J.A."/>
            <person name="Markowitz V."/>
            <person name="Hugenholtz P."/>
            <person name="Kyrpides N.C."/>
            <person name="Klenk H.P."/>
        </authorList>
    </citation>
    <scope>NUCLEOTIDE SEQUENCE [LARGE SCALE GENOMIC DNA]</scope>
    <source>
        <strain evidence="7">ATCC 51133 / DSM 6946 / 5175</strain>
    </source>
</reference>
<dbReference type="Pfam" id="PF25989">
    <property type="entry name" value="YknX_C"/>
    <property type="match status" value="1"/>
</dbReference>